<evidence type="ECO:0000259" key="10">
    <source>
        <dbReference type="Pfam" id="PF04290"/>
    </source>
</evidence>
<dbReference type="GO" id="GO:0015740">
    <property type="term" value="P:C4-dicarboxylate transport"/>
    <property type="evidence" value="ECO:0007669"/>
    <property type="project" value="TreeGrafter"/>
</dbReference>
<evidence type="ECO:0000256" key="2">
    <source>
        <dbReference type="ARBA" id="ARBA00022448"/>
    </source>
</evidence>
<dbReference type="EMBL" id="ANHY01000012">
    <property type="protein sequence ID" value="EKV29517.1"/>
    <property type="molecule type" value="Genomic_DNA"/>
</dbReference>
<dbReference type="OrthoDB" id="7159137at2"/>
<evidence type="ECO:0000256" key="6">
    <source>
        <dbReference type="ARBA" id="ARBA00022989"/>
    </source>
</evidence>
<dbReference type="AlphaFoldDB" id="K9GW90"/>
<feature type="transmembrane region" description="Helical" evidence="9">
    <location>
        <begin position="132"/>
        <end position="151"/>
    </location>
</feature>
<comment type="subunit">
    <text evidence="9">The complex comprises the extracytoplasmic solute receptor protein and the two transmembrane proteins.</text>
</comment>
<comment type="function">
    <text evidence="9">Part of the tripartite ATP-independent periplasmic (TRAP) transport system.</text>
</comment>
<dbReference type="InterPro" id="IPR007387">
    <property type="entry name" value="TRAP_DctQ"/>
</dbReference>
<dbReference type="STRING" id="1238182.C882_0339"/>
<evidence type="ECO:0000256" key="8">
    <source>
        <dbReference type="ARBA" id="ARBA00038436"/>
    </source>
</evidence>
<evidence type="ECO:0000313" key="12">
    <source>
        <dbReference type="Proteomes" id="UP000009881"/>
    </source>
</evidence>
<evidence type="ECO:0000256" key="1">
    <source>
        <dbReference type="ARBA" id="ARBA00004429"/>
    </source>
</evidence>
<keyword evidence="7 9" id="KW-0472">Membrane</keyword>
<sequence>MSAFIKGVSAVSRVTGMAAAAMILVATLVVCHMVFVRYVLNQSTIWQTELAAYLLIAAVFVGSPYVLMTRGHVYVDLLPLWSKPRTRMVLAVVSFVVSFLFCVLIAWKSWIFWHEAWVKDWTTDTVWGPRLWAVYLSMPVGLTLLSLQLIAEMLAVLTGREPPFGIEDHESLKIGLAEEDVVGK</sequence>
<dbReference type="InterPro" id="IPR055348">
    <property type="entry name" value="DctQ"/>
</dbReference>
<feature type="transmembrane region" description="Helical" evidence="9">
    <location>
        <begin position="89"/>
        <end position="112"/>
    </location>
</feature>
<dbReference type="GO" id="GO:0022857">
    <property type="term" value="F:transmembrane transporter activity"/>
    <property type="evidence" value="ECO:0007669"/>
    <property type="project" value="UniProtKB-UniRule"/>
</dbReference>
<comment type="caution">
    <text evidence="11">The sequence shown here is derived from an EMBL/GenBank/DDBJ whole genome shotgun (WGS) entry which is preliminary data.</text>
</comment>
<dbReference type="eggNOG" id="COG3090">
    <property type="taxonomic scope" value="Bacteria"/>
</dbReference>
<protein>
    <recommendedName>
        <fullName evidence="9">TRAP transporter small permease protein</fullName>
    </recommendedName>
</protein>
<dbReference type="PATRIC" id="fig|1238182.3.peg.2554"/>
<dbReference type="RefSeq" id="WP_009540998.1">
    <property type="nucleotide sequence ID" value="NZ_ANHY01000012.1"/>
</dbReference>
<dbReference type="GO" id="GO:0005886">
    <property type="term" value="C:plasma membrane"/>
    <property type="evidence" value="ECO:0007669"/>
    <property type="project" value="UniProtKB-SubCell"/>
</dbReference>
<keyword evidence="3" id="KW-1003">Cell membrane</keyword>
<proteinExistence type="inferred from homology"/>
<accession>K9GW90</accession>
<evidence type="ECO:0000256" key="4">
    <source>
        <dbReference type="ARBA" id="ARBA00022519"/>
    </source>
</evidence>
<feature type="domain" description="Tripartite ATP-independent periplasmic transporters DctQ component" evidence="10">
    <location>
        <begin position="27"/>
        <end position="157"/>
    </location>
</feature>
<evidence type="ECO:0000256" key="7">
    <source>
        <dbReference type="ARBA" id="ARBA00023136"/>
    </source>
</evidence>
<gene>
    <name evidence="11" type="ORF">C882_0339</name>
</gene>
<keyword evidence="2 9" id="KW-0813">Transport</keyword>
<keyword evidence="4 9" id="KW-0997">Cell inner membrane</keyword>
<feature type="transmembrane region" description="Helical" evidence="9">
    <location>
        <begin position="50"/>
        <end position="68"/>
    </location>
</feature>
<dbReference type="PANTHER" id="PTHR35011:SF10">
    <property type="entry name" value="TRAP TRANSPORTER SMALL PERMEASE PROTEIN"/>
    <property type="match status" value="1"/>
</dbReference>
<keyword evidence="5 9" id="KW-0812">Transmembrane</keyword>
<reference evidence="11 12" key="1">
    <citation type="journal article" date="2013" name="Genome Announc.">
        <title>Draft Genome Sequence of an Alphaproteobacterium, Caenispirillum salinarum AK4(T), Isolated from a Solar Saltern.</title>
        <authorList>
            <person name="Khatri I."/>
            <person name="Singh A."/>
            <person name="Korpole S."/>
            <person name="Pinnaka A.K."/>
            <person name="Subramanian S."/>
        </authorList>
    </citation>
    <scope>NUCLEOTIDE SEQUENCE [LARGE SCALE GENOMIC DNA]</scope>
    <source>
        <strain evidence="11 12">AK4</strain>
    </source>
</reference>
<evidence type="ECO:0000256" key="5">
    <source>
        <dbReference type="ARBA" id="ARBA00022692"/>
    </source>
</evidence>
<comment type="subcellular location">
    <subcellularLocation>
        <location evidence="1 9">Cell inner membrane</location>
        <topology evidence="1 9">Multi-pass membrane protein</topology>
    </subcellularLocation>
</comment>
<feature type="transmembrane region" description="Helical" evidence="9">
    <location>
        <begin position="14"/>
        <end position="38"/>
    </location>
</feature>
<keyword evidence="6 9" id="KW-1133">Transmembrane helix</keyword>
<dbReference type="PANTHER" id="PTHR35011">
    <property type="entry name" value="2,3-DIKETO-L-GULONATE TRAP TRANSPORTER SMALL PERMEASE PROTEIN YIAM"/>
    <property type="match status" value="1"/>
</dbReference>
<evidence type="ECO:0000313" key="11">
    <source>
        <dbReference type="EMBL" id="EKV29517.1"/>
    </source>
</evidence>
<keyword evidence="12" id="KW-1185">Reference proteome</keyword>
<organism evidence="11 12">
    <name type="scientific">Caenispirillum salinarum AK4</name>
    <dbReference type="NCBI Taxonomy" id="1238182"/>
    <lineage>
        <taxon>Bacteria</taxon>
        <taxon>Pseudomonadati</taxon>
        <taxon>Pseudomonadota</taxon>
        <taxon>Alphaproteobacteria</taxon>
        <taxon>Rhodospirillales</taxon>
        <taxon>Novispirillaceae</taxon>
        <taxon>Caenispirillum</taxon>
    </lineage>
</organism>
<evidence type="ECO:0000256" key="9">
    <source>
        <dbReference type="RuleBase" id="RU369079"/>
    </source>
</evidence>
<comment type="similarity">
    <text evidence="8 9">Belongs to the TRAP transporter small permease family.</text>
</comment>
<dbReference type="Pfam" id="PF04290">
    <property type="entry name" value="DctQ"/>
    <property type="match status" value="1"/>
</dbReference>
<evidence type="ECO:0000256" key="3">
    <source>
        <dbReference type="ARBA" id="ARBA00022475"/>
    </source>
</evidence>
<name>K9GW90_9PROT</name>
<dbReference type="Proteomes" id="UP000009881">
    <property type="component" value="Unassembled WGS sequence"/>
</dbReference>